<dbReference type="EMBL" id="CP006566">
    <property type="protein sequence ID" value="AGP46499.1"/>
    <property type="molecule type" value="Genomic_DNA"/>
</dbReference>
<evidence type="ECO:0000256" key="1">
    <source>
        <dbReference type="ARBA" id="ARBA00022452"/>
    </source>
</evidence>
<reference evidence="7 8" key="1">
    <citation type="journal article" date="2013" name="Genome Announc.">
        <title>Genome Sequence of Serratia plymuthica Strain S13, an Endophyte with Germination- and Plant-Growth-Promoting Activity from the Flower of Styrian Oil Pumpkin.</title>
        <authorList>
            <person name="Muller H."/>
            <person name="Furnkranz M."/>
            <person name="Grube M."/>
            <person name="Berg G."/>
        </authorList>
    </citation>
    <scope>NUCLEOTIDE SEQUENCE [LARGE SCALE GENOMIC DNA]</scope>
    <source>
        <strain evidence="7">S13</strain>
    </source>
</reference>
<evidence type="ECO:0000256" key="2">
    <source>
        <dbReference type="ARBA" id="ARBA00022692"/>
    </source>
</evidence>
<evidence type="ECO:0000256" key="3">
    <source>
        <dbReference type="ARBA" id="ARBA00023237"/>
    </source>
</evidence>
<evidence type="ECO:0000259" key="6">
    <source>
        <dbReference type="Pfam" id="PF17287"/>
    </source>
</evidence>
<keyword evidence="1" id="KW-0472">Membrane</keyword>
<dbReference type="PATRIC" id="fig|1348660.3.peg.4823"/>
<dbReference type="Pfam" id="PF17287">
    <property type="entry name" value="POTRA_3"/>
    <property type="match status" value="1"/>
</dbReference>
<dbReference type="PANTHER" id="PTHR34597">
    <property type="entry name" value="SLR1661 PROTEIN"/>
    <property type="match status" value="1"/>
</dbReference>
<gene>
    <name evidence="7" type="ORF">M621_24605</name>
</gene>
<dbReference type="AlphaFoldDB" id="S4YP67"/>
<dbReference type="PANTHER" id="PTHR34597:SF3">
    <property type="entry name" value="OUTER MEMBRANE TRANSPORTER CDIB"/>
    <property type="match status" value="1"/>
</dbReference>
<evidence type="ECO:0000259" key="5">
    <source>
        <dbReference type="Pfam" id="PF08479"/>
    </source>
</evidence>
<sequence length="575" mass="63932">MVVPTLVILFLRRSAEVFPPTQKINMKKNIPLLLSLLLTGVAHAGNLLSTLEQQSVSQENKERNIQNKLQTGAPTVFTQPNNTRQEVLLYPQETPCLKIRTVQIESGGIRPTPAIKQLAGSAEHQCLGATGISNLQNAIQNQLIGEGFITSRAALTTYHAKEEAITLSLSYGRVGTLRLSDDSSGHFNLASAFPLKAGDILNIRNVEQGLENINTLPGTQSDIRIMPSQTPGESKIEVLRRQEQYWQLASWVDDSGTKATGRYQGGAALFLYNLTSLNDTLYASRSQNIERSDTRGNSSHAISYSLPYGFWSLDLFAGKSKYHQGIPGYAVDYQYKGKAESLSLQIGRTVSRGARYKTTLNAQLLARDYHYFINDTEIDLQRKRLTNIKIGAKHLHYIDDARVSLSLDLFKNMRWFQADHLDGANNLSSHIIKAEASVFNPFMLSNFSMDYRSGVTLQLANYDLPIQDKLGIGSRNTVRGFDGELNLFGNKGIYWQNTMTWNLSSVPAQPYVGIDYGYVMQSENAVGHKLAGGIAGVRIEKWNTSLDTFIGTPLYKPHGFATSSMNIGFSLVWRY</sequence>
<dbReference type="PIRSF" id="PIRSF029745">
    <property type="entry name" value="FhaC"/>
    <property type="match status" value="1"/>
</dbReference>
<dbReference type="eggNOG" id="COG2831">
    <property type="taxonomic scope" value="Bacteria"/>
</dbReference>
<dbReference type="InterPro" id="IPR005565">
    <property type="entry name" value="Hemolysn_activator_HlyB_C"/>
</dbReference>
<dbReference type="KEGG" id="sry:M621_24605"/>
<feature type="domain" description="Haemolysin activator HlyB C-terminal" evidence="4">
    <location>
        <begin position="232"/>
        <end position="538"/>
    </location>
</feature>
<keyword evidence="3" id="KW-0998">Cell outer membrane</keyword>
<dbReference type="InterPro" id="IPR051544">
    <property type="entry name" value="TPS_OM_transporter"/>
</dbReference>
<dbReference type="HOGENOM" id="CLU_020581_2_0_6"/>
<feature type="domain" description="ShlB POTRA" evidence="6">
    <location>
        <begin position="173"/>
        <end position="227"/>
    </location>
</feature>
<dbReference type="Gene3D" id="3.10.20.310">
    <property type="entry name" value="membrane protein fhac"/>
    <property type="match status" value="1"/>
</dbReference>
<dbReference type="InterPro" id="IPR013686">
    <property type="entry name" value="Polypept-transport_assoc_ShlB"/>
</dbReference>
<dbReference type="InterPro" id="IPR035251">
    <property type="entry name" value="ShlB_POTRA"/>
</dbReference>
<dbReference type="Pfam" id="PF03865">
    <property type="entry name" value="ShlB"/>
    <property type="match status" value="1"/>
</dbReference>
<dbReference type="GO" id="GO:0008320">
    <property type="term" value="F:protein transmembrane transporter activity"/>
    <property type="evidence" value="ECO:0007669"/>
    <property type="project" value="TreeGrafter"/>
</dbReference>
<organism evidence="7 8">
    <name type="scientific">Serratia plymuthica S13</name>
    <dbReference type="NCBI Taxonomy" id="1348660"/>
    <lineage>
        <taxon>Bacteria</taxon>
        <taxon>Pseudomonadati</taxon>
        <taxon>Pseudomonadota</taxon>
        <taxon>Gammaproteobacteria</taxon>
        <taxon>Enterobacterales</taxon>
        <taxon>Yersiniaceae</taxon>
        <taxon>Serratia</taxon>
    </lineage>
</organism>
<evidence type="ECO:0000313" key="8">
    <source>
        <dbReference type="Proteomes" id="UP000014900"/>
    </source>
</evidence>
<keyword evidence="1" id="KW-1134">Transmembrane beta strand</keyword>
<evidence type="ECO:0000313" key="7">
    <source>
        <dbReference type="EMBL" id="AGP46499.1"/>
    </source>
</evidence>
<feature type="domain" description="Polypeptide-transport-associated ShlB-type" evidence="5">
    <location>
        <begin position="98"/>
        <end position="158"/>
    </location>
</feature>
<accession>S4YP67</accession>
<dbReference type="Gene3D" id="2.40.160.50">
    <property type="entry name" value="membrane protein fhac: a member of the omp85/tpsb transporter family"/>
    <property type="match status" value="1"/>
</dbReference>
<name>S4YP67_SERPL</name>
<dbReference type="InterPro" id="IPR027282">
    <property type="entry name" value="TPS"/>
</dbReference>
<protein>
    <submittedName>
        <fullName evidence="7">Hemolysin activator protein</fullName>
    </submittedName>
</protein>
<dbReference type="Proteomes" id="UP000014900">
    <property type="component" value="Chromosome"/>
</dbReference>
<dbReference type="GO" id="GO:0098046">
    <property type="term" value="C:type V protein secretion system complex"/>
    <property type="evidence" value="ECO:0007669"/>
    <property type="project" value="TreeGrafter"/>
</dbReference>
<proteinExistence type="predicted"/>
<keyword evidence="2" id="KW-0812">Transmembrane</keyword>
<dbReference type="GO" id="GO:0046819">
    <property type="term" value="P:protein secretion by the type V secretion system"/>
    <property type="evidence" value="ECO:0007669"/>
    <property type="project" value="TreeGrafter"/>
</dbReference>
<evidence type="ECO:0000259" key="4">
    <source>
        <dbReference type="Pfam" id="PF03865"/>
    </source>
</evidence>
<dbReference type="Pfam" id="PF08479">
    <property type="entry name" value="POTRA_2"/>
    <property type="match status" value="1"/>
</dbReference>